<keyword evidence="3" id="KW-1185">Reference proteome</keyword>
<dbReference type="EMBL" id="JAGPXD010000004">
    <property type="protein sequence ID" value="KAH7359101.1"/>
    <property type="molecule type" value="Genomic_DNA"/>
</dbReference>
<evidence type="ECO:0000313" key="2">
    <source>
        <dbReference type="EMBL" id="KAH7359101.1"/>
    </source>
</evidence>
<protein>
    <submittedName>
        <fullName evidence="2">Uncharacterized protein</fullName>
    </submittedName>
</protein>
<feature type="region of interest" description="Disordered" evidence="1">
    <location>
        <begin position="431"/>
        <end position="494"/>
    </location>
</feature>
<evidence type="ECO:0000256" key="1">
    <source>
        <dbReference type="SAM" id="MobiDB-lite"/>
    </source>
</evidence>
<name>A0A8K0TF98_9PEZI</name>
<gene>
    <name evidence="2" type="ORF">B0T11DRAFT_112012</name>
</gene>
<feature type="compositionally biased region" description="Polar residues" evidence="1">
    <location>
        <begin position="250"/>
        <end position="264"/>
    </location>
</feature>
<organism evidence="2 3">
    <name type="scientific">Plectosphaerella cucumerina</name>
    <dbReference type="NCBI Taxonomy" id="40658"/>
    <lineage>
        <taxon>Eukaryota</taxon>
        <taxon>Fungi</taxon>
        <taxon>Dikarya</taxon>
        <taxon>Ascomycota</taxon>
        <taxon>Pezizomycotina</taxon>
        <taxon>Sordariomycetes</taxon>
        <taxon>Hypocreomycetidae</taxon>
        <taxon>Glomerellales</taxon>
        <taxon>Plectosphaerellaceae</taxon>
        <taxon>Plectosphaerella</taxon>
    </lineage>
</organism>
<sequence>MDAVRDARIKDPIPSKLKGQALAASGNFSVMSVHMASKVSAESRESAAKRSSEGTIEAARLAAKESYVSVPGSKLPVPSRLSEPGTLSLLDIHQPCFNTDTRTEQARLLSLLRSLPPALVVDQLCRALNFFGGKKGPPVYPEEGDFPNSAVGNGPGPLFVSWISEIFPSMEATSATGTPVAPVYTVQPLPHAHLTGASKRSQAGITAVGRVTTSTSQPAAAAPRSTADHGTNETVPYEMPPIERPADASVDTSIDQPELTSTATKRPRGRPKGSRNKSKKLATSIPVDSTETDYTPAFELAAGLPENETEPKKRGRGRPKGSRNRPKDSDAPAEASRVTSIVTTGDAGPVSGHTASFVRDELSLRPLDEISSGGTRWTRTISNSGPGDATDVRHCQDMNLDRPRRNDFTGASSSNELPAAVFDQMMADVPVERAPHDPGPSGSKRRRRNGPQDPSRPALGLCEEQNLEEHIHDSGDTLSSSHPQHALGLRQSSMSEVYFPVAPWH</sequence>
<reference evidence="2" key="1">
    <citation type="journal article" date="2021" name="Nat. Commun.">
        <title>Genetic determinants of endophytism in the Arabidopsis root mycobiome.</title>
        <authorList>
            <person name="Mesny F."/>
            <person name="Miyauchi S."/>
            <person name="Thiergart T."/>
            <person name="Pickel B."/>
            <person name="Atanasova L."/>
            <person name="Karlsson M."/>
            <person name="Huettel B."/>
            <person name="Barry K.W."/>
            <person name="Haridas S."/>
            <person name="Chen C."/>
            <person name="Bauer D."/>
            <person name="Andreopoulos W."/>
            <person name="Pangilinan J."/>
            <person name="LaButti K."/>
            <person name="Riley R."/>
            <person name="Lipzen A."/>
            <person name="Clum A."/>
            <person name="Drula E."/>
            <person name="Henrissat B."/>
            <person name="Kohler A."/>
            <person name="Grigoriev I.V."/>
            <person name="Martin F.M."/>
            <person name="Hacquard S."/>
        </authorList>
    </citation>
    <scope>NUCLEOTIDE SEQUENCE</scope>
    <source>
        <strain evidence="2">MPI-CAGE-AT-0016</strain>
    </source>
</reference>
<accession>A0A8K0TF98</accession>
<evidence type="ECO:0000313" key="3">
    <source>
        <dbReference type="Proteomes" id="UP000813385"/>
    </source>
</evidence>
<feature type="compositionally biased region" description="Basic residues" evidence="1">
    <location>
        <begin position="313"/>
        <end position="324"/>
    </location>
</feature>
<proteinExistence type="predicted"/>
<comment type="caution">
    <text evidence="2">The sequence shown here is derived from an EMBL/GenBank/DDBJ whole genome shotgun (WGS) entry which is preliminary data.</text>
</comment>
<dbReference type="AlphaFoldDB" id="A0A8K0TF98"/>
<dbReference type="OrthoDB" id="5243398at2759"/>
<feature type="compositionally biased region" description="Polar residues" evidence="1">
    <location>
        <begin position="375"/>
        <end position="385"/>
    </location>
</feature>
<feature type="region of interest" description="Disordered" evidence="1">
    <location>
        <begin position="375"/>
        <end position="394"/>
    </location>
</feature>
<feature type="region of interest" description="Disordered" evidence="1">
    <location>
        <begin position="195"/>
        <end position="353"/>
    </location>
</feature>
<dbReference type="Proteomes" id="UP000813385">
    <property type="component" value="Unassembled WGS sequence"/>
</dbReference>
<feature type="compositionally biased region" description="Low complexity" evidence="1">
    <location>
        <begin position="212"/>
        <end position="225"/>
    </location>
</feature>
<feature type="compositionally biased region" description="Basic residues" evidence="1">
    <location>
        <begin position="265"/>
        <end position="280"/>
    </location>
</feature>